<dbReference type="Pfam" id="PF00440">
    <property type="entry name" value="TetR_N"/>
    <property type="match status" value="1"/>
</dbReference>
<evidence type="ECO:0000256" key="1">
    <source>
        <dbReference type="ARBA" id="ARBA00023015"/>
    </source>
</evidence>
<dbReference type="AlphaFoldDB" id="A0A2X2YKV9"/>
<evidence type="ECO:0000313" key="7">
    <source>
        <dbReference type="EMBL" id="SQB65056.1"/>
    </source>
</evidence>
<keyword evidence="3" id="KW-0804">Transcription</keyword>
<evidence type="ECO:0000313" key="8">
    <source>
        <dbReference type="Proteomes" id="UP000250245"/>
    </source>
</evidence>
<dbReference type="RefSeq" id="WP_004007230.1">
    <property type="nucleotide sequence ID" value="NZ_CP068112.1"/>
</dbReference>
<evidence type="ECO:0000259" key="5">
    <source>
        <dbReference type="PROSITE" id="PS50977"/>
    </source>
</evidence>
<dbReference type="SUPFAM" id="SSF46689">
    <property type="entry name" value="Homeodomain-like"/>
    <property type="match status" value="1"/>
</dbReference>
<accession>A0A2X2YKV9</accession>
<dbReference type="InterPro" id="IPR011075">
    <property type="entry name" value="TetR_C"/>
</dbReference>
<sequence>MQSKRRTGEELLDALAAAIMAELTEHGYQNLTFEGVARRAKTSKPVLYRRFTTRSEMVTFAAVRTAPTFLTELQGSTSLRKDFQNLVNVLQRWMEHIEIVTVLGVLSEASPQQREHFSAVTVHPGLVAVTRLYRAAIARGELSEAVLDPFYVRFPMLLLLADILTRGKVDKTELMKLVDRVIIPRLTTL</sequence>
<name>A0A2X2YKV9_9ACTO</name>
<dbReference type="EMBL" id="JABCUI010000003">
    <property type="protein sequence ID" value="NMW87584.1"/>
    <property type="molecule type" value="Genomic_DNA"/>
</dbReference>
<dbReference type="EMBL" id="UASJ01000001">
    <property type="protein sequence ID" value="SQB65056.1"/>
    <property type="molecule type" value="Genomic_DNA"/>
</dbReference>
<feature type="domain" description="HTH tetR-type" evidence="5">
    <location>
        <begin position="9"/>
        <end position="69"/>
    </location>
</feature>
<dbReference type="Proteomes" id="UP000553981">
    <property type="component" value="Unassembled WGS sequence"/>
</dbReference>
<feature type="DNA-binding region" description="H-T-H motif" evidence="4">
    <location>
        <begin position="32"/>
        <end position="51"/>
    </location>
</feature>
<evidence type="ECO:0000256" key="4">
    <source>
        <dbReference type="PROSITE-ProRule" id="PRU00335"/>
    </source>
</evidence>
<evidence type="ECO:0000313" key="9">
    <source>
        <dbReference type="Proteomes" id="UP000553981"/>
    </source>
</evidence>
<dbReference type="Pfam" id="PF16859">
    <property type="entry name" value="TetR_C_11"/>
    <property type="match status" value="1"/>
</dbReference>
<gene>
    <name evidence="6" type="ORF">HHJ67_07460</name>
    <name evidence="7" type="ORF">NCTC11820_01316</name>
</gene>
<dbReference type="OMA" id="HELLMTM"/>
<dbReference type="Gene3D" id="1.10.10.60">
    <property type="entry name" value="Homeodomain-like"/>
    <property type="match status" value="1"/>
</dbReference>
<dbReference type="Gene3D" id="1.10.357.10">
    <property type="entry name" value="Tetracycline Repressor, domain 2"/>
    <property type="match status" value="1"/>
</dbReference>
<reference evidence="6 9" key="2">
    <citation type="submission" date="2020-04" db="EMBL/GenBank/DDBJ databases">
        <title>Antimicrobial susceptibility and clonality of vaginal-derived multi-drug resistant Mobiluncus isolates in China.</title>
        <authorList>
            <person name="Zhang X."/>
        </authorList>
    </citation>
    <scope>NUCLEOTIDE SEQUENCE [LARGE SCALE GENOMIC DNA]</scope>
    <source>
        <strain evidence="6 9">19</strain>
    </source>
</reference>
<proteinExistence type="predicted"/>
<reference evidence="7 8" key="1">
    <citation type="submission" date="2018-06" db="EMBL/GenBank/DDBJ databases">
        <authorList>
            <consortium name="Pathogen Informatics"/>
            <person name="Doyle S."/>
        </authorList>
    </citation>
    <scope>NUCLEOTIDE SEQUENCE [LARGE SCALE GENOMIC DNA]</scope>
    <source>
        <strain evidence="7 8">NCTC11820</strain>
    </source>
</reference>
<dbReference type="InterPro" id="IPR050109">
    <property type="entry name" value="HTH-type_TetR-like_transc_reg"/>
</dbReference>
<dbReference type="PANTHER" id="PTHR30055">
    <property type="entry name" value="HTH-TYPE TRANSCRIPTIONAL REGULATOR RUTR"/>
    <property type="match status" value="1"/>
</dbReference>
<evidence type="ECO:0000256" key="3">
    <source>
        <dbReference type="ARBA" id="ARBA00023163"/>
    </source>
</evidence>
<dbReference type="GeneID" id="55565399"/>
<dbReference type="GO" id="GO:0000976">
    <property type="term" value="F:transcription cis-regulatory region binding"/>
    <property type="evidence" value="ECO:0007669"/>
    <property type="project" value="TreeGrafter"/>
</dbReference>
<dbReference type="PROSITE" id="PS50977">
    <property type="entry name" value="HTH_TETR_2"/>
    <property type="match status" value="1"/>
</dbReference>
<organism evidence="7 8">
    <name type="scientific">Mobiluncus curtisii</name>
    <dbReference type="NCBI Taxonomy" id="2051"/>
    <lineage>
        <taxon>Bacteria</taxon>
        <taxon>Bacillati</taxon>
        <taxon>Actinomycetota</taxon>
        <taxon>Actinomycetes</taxon>
        <taxon>Actinomycetales</taxon>
        <taxon>Actinomycetaceae</taxon>
        <taxon>Mobiluncus</taxon>
    </lineage>
</organism>
<dbReference type="PANTHER" id="PTHR30055:SF148">
    <property type="entry name" value="TETR-FAMILY TRANSCRIPTIONAL REGULATOR"/>
    <property type="match status" value="1"/>
</dbReference>
<dbReference type="InterPro" id="IPR009057">
    <property type="entry name" value="Homeodomain-like_sf"/>
</dbReference>
<dbReference type="Proteomes" id="UP000250245">
    <property type="component" value="Unassembled WGS sequence"/>
</dbReference>
<dbReference type="InterPro" id="IPR001647">
    <property type="entry name" value="HTH_TetR"/>
</dbReference>
<keyword evidence="2 4" id="KW-0238">DNA-binding</keyword>
<evidence type="ECO:0000256" key="2">
    <source>
        <dbReference type="ARBA" id="ARBA00023125"/>
    </source>
</evidence>
<protein>
    <submittedName>
        <fullName evidence="7">Bacterial regulatory proteins, tetR family</fullName>
    </submittedName>
    <submittedName>
        <fullName evidence="6">TetR/AcrR family transcriptional regulator</fullName>
    </submittedName>
</protein>
<keyword evidence="1" id="KW-0805">Transcription regulation</keyword>
<dbReference type="GO" id="GO:0003700">
    <property type="term" value="F:DNA-binding transcription factor activity"/>
    <property type="evidence" value="ECO:0007669"/>
    <property type="project" value="TreeGrafter"/>
</dbReference>
<evidence type="ECO:0000313" key="6">
    <source>
        <dbReference type="EMBL" id="NMW87584.1"/>
    </source>
</evidence>